<keyword evidence="4" id="KW-0238">DNA-binding</keyword>
<dbReference type="SUPFAM" id="SSF88946">
    <property type="entry name" value="Sigma2 domain of RNA polymerase sigma factors"/>
    <property type="match status" value="1"/>
</dbReference>
<dbReference type="NCBIfam" id="TIGR02937">
    <property type="entry name" value="sigma70-ECF"/>
    <property type="match status" value="1"/>
</dbReference>
<protein>
    <submittedName>
        <fullName evidence="8">Sigma-70 family RNA polymerase sigma factor</fullName>
    </submittedName>
</protein>
<reference evidence="8" key="1">
    <citation type="submission" date="2020-10" db="EMBL/GenBank/DDBJ databases">
        <authorList>
            <person name="Gilroy R."/>
        </authorList>
    </citation>
    <scope>NUCLEOTIDE SEQUENCE</scope>
    <source>
        <strain evidence="8">CHK178-757</strain>
    </source>
</reference>
<evidence type="ECO:0000313" key="9">
    <source>
        <dbReference type="Proteomes" id="UP000823927"/>
    </source>
</evidence>
<dbReference type="Proteomes" id="UP000823927">
    <property type="component" value="Unassembled WGS sequence"/>
</dbReference>
<name>A0A9D1F5N7_9FIRM</name>
<feature type="domain" description="RNA polymerase sigma-70 region 2" evidence="6">
    <location>
        <begin position="20"/>
        <end position="90"/>
    </location>
</feature>
<dbReference type="GO" id="GO:0006352">
    <property type="term" value="P:DNA-templated transcription initiation"/>
    <property type="evidence" value="ECO:0007669"/>
    <property type="project" value="InterPro"/>
</dbReference>
<dbReference type="InterPro" id="IPR013325">
    <property type="entry name" value="RNA_pol_sigma_r2"/>
</dbReference>
<evidence type="ECO:0000256" key="2">
    <source>
        <dbReference type="ARBA" id="ARBA00023015"/>
    </source>
</evidence>
<dbReference type="InterPro" id="IPR014284">
    <property type="entry name" value="RNA_pol_sigma-70_dom"/>
</dbReference>
<dbReference type="Pfam" id="PF08281">
    <property type="entry name" value="Sigma70_r4_2"/>
    <property type="match status" value="1"/>
</dbReference>
<dbReference type="InterPro" id="IPR013324">
    <property type="entry name" value="RNA_pol_sigma_r3/r4-like"/>
</dbReference>
<organism evidence="8 9">
    <name type="scientific">Candidatus Scybalocola faecigallinarum</name>
    <dbReference type="NCBI Taxonomy" id="2840941"/>
    <lineage>
        <taxon>Bacteria</taxon>
        <taxon>Bacillati</taxon>
        <taxon>Bacillota</taxon>
        <taxon>Clostridia</taxon>
        <taxon>Lachnospirales</taxon>
        <taxon>Lachnospiraceae</taxon>
        <taxon>Lachnospiraceae incertae sedis</taxon>
        <taxon>Candidatus Scybalocola (ex Gilroy et al. 2021)</taxon>
    </lineage>
</organism>
<evidence type="ECO:0000256" key="5">
    <source>
        <dbReference type="ARBA" id="ARBA00023163"/>
    </source>
</evidence>
<keyword evidence="5" id="KW-0804">Transcription</keyword>
<dbReference type="Pfam" id="PF04542">
    <property type="entry name" value="Sigma70_r2"/>
    <property type="match status" value="1"/>
</dbReference>
<dbReference type="PANTHER" id="PTHR43133">
    <property type="entry name" value="RNA POLYMERASE ECF-TYPE SIGMA FACTO"/>
    <property type="match status" value="1"/>
</dbReference>
<evidence type="ECO:0000259" key="7">
    <source>
        <dbReference type="Pfam" id="PF08281"/>
    </source>
</evidence>
<proteinExistence type="inferred from homology"/>
<dbReference type="SUPFAM" id="SSF88659">
    <property type="entry name" value="Sigma3 and sigma4 domains of RNA polymerase sigma factors"/>
    <property type="match status" value="1"/>
</dbReference>
<dbReference type="InterPro" id="IPR013249">
    <property type="entry name" value="RNA_pol_sigma70_r4_t2"/>
</dbReference>
<dbReference type="EMBL" id="DVIT01000036">
    <property type="protein sequence ID" value="HIS47870.1"/>
    <property type="molecule type" value="Genomic_DNA"/>
</dbReference>
<dbReference type="InterPro" id="IPR007627">
    <property type="entry name" value="RNA_pol_sigma70_r2"/>
</dbReference>
<evidence type="ECO:0000256" key="1">
    <source>
        <dbReference type="ARBA" id="ARBA00010641"/>
    </source>
</evidence>
<gene>
    <name evidence="8" type="ORF">IAB46_10045</name>
</gene>
<evidence type="ECO:0000313" key="8">
    <source>
        <dbReference type="EMBL" id="HIS47870.1"/>
    </source>
</evidence>
<evidence type="ECO:0000256" key="4">
    <source>
        <dbReference type="ARBA" id="ARBA00023125"/>
    </source>
</evidence>
<accession>A0A9D1F5N7</accession>
<dbReference type="Gene3D" id="1.10.10.10">
    <property type="entry name" value="Winged helix-like DNA-binding domain superfamily/Winged helix DNA-binding domain"/>
    <property type="match status" value="1"/>
</dbReference>
<dbReference type="CDD" id="cd06171">
    <property type="entry name" value="Sigma70_r4"/>
    <property type="match status" value="1"/>
</dbReference>
<keyword evidence="2" id="KW-0805">Transcription regulation</keyword>
<dbReference type="AlphaFoldDB" id="A0A9D1F5N7"/>
<comment type="caution">
    <text evidence="8">The sequence shown here is derived from an EMBL/GenBank/DDBJ whole genome shotgun (WGS) entry which is preliminary data.</text>
</comment>
<feature type="domain" description="RNA polymerase sigma factor 70 region 4 type 2" evidence="7">
    <location>
        <begin position="125"/>
        <end position="170"/>
    </location>
</feature>
<dbReference type="InterPro" id="IPR036388">
    <property type="entry name" value="WH-like_DNA-bd_sf"/>
</dbReference>
<evidence type="ECO:0000259" key="6">
    <source>
        <dbReference type="Pfam" id="PF04542"/>
    </source>
</evidence>
<dbReference type="Gene3D" id="1.10.1740.10">
    <property type="match status" value="1"/>
</dbReference>
<comment type="similarity">
    <text evidence="1">Belongs to the sigma-70 factor family. ECF subfamily.</text>
</comment>
<evidence type="ECO:0000256" key="3">
    <source>
        <dbReference type="ARBA" id="ARBA00023082"/>
    </source>
</evidence>
<dbReference type="PANTHER" id="PTHR43133:SF8">
    <property type="entry name" value="RNA POLYMERASE SIGMA FACTOR HI_1459-RELATED"/>
    <property type="match status" value="1"/>
</dbReference>
<sequence length="180" mass="21219">MDGADRISSNKTDGQFVSELYLAYAGKLRRKAYGMLHDYHRAEDAVQIVFTAVYRNRDKLVRDINSNATKSYLCTSLKRTVYNLQRDNKKYRLAEQEEDEEQFLGIEDDSYIYDTVTCKEMIKDIRMLPPQYSEVLIMRVVYHRTVPEISEMLGIDPALVRQRIHRARLLLKKLYKTKKV</sequence>
<dbReference type="GO" id="GO:0016987">
    <property type="term" value="F:sigma factor activity"/>
    <property type="evidence" value="ECO:0007669"/>
    <property type="project" value="UniProtKB-KW"/>
</dbReference>
<dbReference type="InterPro" id="IPR039425">
    <property type="entry name" value="RNA_pol_sigma-70-like"/>
</dbReference>
<dbReference type="GO" id="GO:0003677">
    <property type="term" value="F:DNA binding"/>
    <property type="evidence" value="ECO:0007669"/>
    <property type="project" value="UniProtKB-KW"/>
</dbReference>
<keyword evidence="3" id="KW-0731">Sigma factor</keyword>
<reference evidence="8" key="2">
    <citation type="journal article" date="2021" name="PeerJ">
        <title>Extensive microbial diversity within the chicken gut microbiome revealed by metagenomics and culture.</title>
        <authorList>
            <person name="Gilroy R."/>
            <person name="Ravi A."/>
            <person name="Getino M."/>
            <person name="Pursley I."/>
            <person name="Horton D.L."/>
            <person name="Alikhan N.F."/>
            <person name="Baker D."/>
            <person name="Gharbi K."/>
            <person name="Hall N."/>
            <person name="Watson M."/>
            <person name="Adriaenssens E.M."/>
            <person name="Foster-Nyarko E."/>
            <person name="Jarju S."/>
            <person name="Secka A."/>
            <person name="Antonio M."/>
            <person name="Oren A."/>
            <person name="Chaudhuri R.R."/>
            <person name="La Ragione R."/>
            <person name="Hildebrand F."/>
            <person name="Pallen M.J."/>
        </authorList>
    </citation>
    <scope>NUCLEOTIDE SEQUENCE</scope>
    <source>
        <strain evidence="8">CHK178-757</strain>
    </source>
</reference>